<sequence length="103" mass="12166">MIMRSLDQIPHRMFRLIHTWYHRSHNSHPPTNTPHRLYTIHRPYQRVLEELHISKSFSCPEDLDLAALHLSKNVQTSYSAATTHLSAPTSRRWDLPPRLQHAL</sequence>
<comment type="caution">
    <text evidence="1">The sequence shown here is derived from an EMBL/GenBank/DDBJ whole genome shotgun (WGS) entry which is preliminary data.</text>
</comment>
<accession>A0A4C1ZJH3</accession>
<dbReference type="EMBL" id="BGZK01001971">
    <property type="protein sequence ID" value="GBP89011.1"/>
    <property type="molecule type" value="Genomic_DNA"/>
</dbReference>
<gene>
    <name evidence="1" type="ORF">EVAR_36605_1</name>
</gene>
<name>A0A4C1ZJH3_EUMVA</name>
<keyword evidence="2" id="KW-1185">Reference proteome</keyword>
<evidence type="ECO:0000313" key="1">
    <source>
        <dbReference type="EMBL" id="GBP89011.1"/>
    </source>
</evidence>
<proteinExistence type="predicted"/>
<evidence type="ECO:0000313" key="2">
    <source>
        <dbReference type="Proteomes" id="UP000299102"/>
    </source>
</evidence>
<reference evidence="1 2" key="1">
    <citation type="journal article" date="2019" name="Commun. Biol.">
        <title>The bagworm genome reveals a unique fibroin gene that provides high tensile strength.</title>
        <authorList>
            <person name="Kono N."/>
            <person name="Nakamura H."/>
            <person name="Ohtoshi R."/>
            <person name="Tomita M."/>
            <person name="Numata K."/>
            <person name="Arakawa K."/>
        </authorList>
    </citation>
    <scope>NUCLEOTIDE SEQUENCE [LARGE SCALE GENOMIC DNA]</scope>
</reference>
<dbReference type="AlphaFoldDB" id="A0A4C1ZJH3"/>
<dbReference type="Proteomes" id="UP000299102">
    <property type="component" value="Unassembled WGS sequence"/>
</dbReference>
<protein>
    <submittedName>
        <fullName evidence="1">Uncharacterized protein</fullName>
    </submittedName>
</protein>
<dbReference type="OrthoDB" id="410155at2759"/>
<organism evidence="1 2">
    <name type="scientific">Eumeta variegata</name>
    <name type="common">Bagworm moth</name>
    <name type="synonym">Eumeta japonica</name>
    <dbReference type="NCBI Taxonomy" id="151549"/>
    <lineage>
        <taxon>Eukaryota</taxon>
        <taxon>Metazoa</taxon>
        <taxon>Ecdysozoa</taxon>
        <taxon>Arthropoda</taxon>
        <taxon>Hexapoda</taxon>
        <taxon>Insecta</taxon>
        <taxon>Pterygota</taxon>
        <taxon>Neoptera</taxon>
        <taxon>Endopterygota</taxon>
        <taxon>Lepidoptera</taxon>
        <taxon>Glossata</taxon>
        <taxon>Ditrysia</taxon>
        <taxon>Tineoidea</taxon>
        <taxon>Psychidae</taxon>
        <taxon>Oiketicinae</taxon>
        <taxon>Eumeta</taxon>
    </lineage>
</organism>